<feature type="region of interest" description="Disordered" evidence="2">
    <location>
        <begin position="73"/>
        <end position="158"/>
    </location>
</feature>
<proteinExistence type="predicted"/>
<keyword evidence="1" id="KW-0862">Zinc</keyword>
<feature type="compositionally biased region" description="Polar residues" evidence="2">
    <location>
        <begin position="107"/>
        <end position="118"/>
    </location>
</feature>
<dbReference type="Pfam" id="PF00096">
    <property type="entry name" value="zf-C2H2"/>
    <property type="match status" value="1"/>
</dbReference>
<feature type="compositionally biased region" description="Low complexity" evidence="2">
    <location>
        <begin position="77"/>
        <end position="90"/>
    </location>
</feature>
<dbReference type="STRING" id="933388.S7Z5I7"/>
<dbReference type="HOGENOM" id="CLU_1261910_0_0_1"/>
<dbReference type="InterPro" id="IPR036236">
    <property type="entry name" value="Znf_C2H2_sf"/>
</dbReference>
<evidence type="ECO:0000259" key="3">
    <source>
        <dbReference type="PROSITE" id="PS50157"/>
    </source>
</evidence>
<evidence type="ECO:0000256" key="1">
    <source>
        <dbReference type="PROSITE-ProRule" id="PRU00042"/>
    </source>
</evidence>
<dbReference type="EMBL" id="KB644408">
    <property type="protein sequence ID" value="EPS25364.1"/>
    <property type="molecule type" value="Genomic_DNA"/>
</dbReference>
<dbReference type="Gene3D" id="3.30.160.60">
    <property type="entry name" value="Classic Zinc Finger"/>
    <property type="match status" value="1"/>
</dbReference>
<evidence type="ECO:0000256" key="2">
    <source>
        <dbReference type="SAM" id="MobiDB-lite"/>
    </source>
</evidence>
<dbReference type="Proteomes" id="UP000019376">
    <property type="component" value="Unassembled WGS sequence"/>
</dbReference>
<feature type="domain" description="C2H2-type" evidence="3">
    <location>
        <begin position="192"/>
        <end position="219"/>
    </location>
</feature>
<dbReference type="OrthoDB" id="654211at2759"/>
<evidence type="ECO:0000313" key="5">
    <source>
        <dbReference type="Proteomes" id="UP000019376"/>
    </source>
</evidence>
<dbReference type="PROSITE" id="PS00028">
    <property type="entry name" value="ZINC_FINGER_C2H2_1"/>
    <property type="match status" value="1"/>
</dbReference>
<evidence type="ECO:0000313" key="4">
    <source>
        <dbReference type="EMBL" id="EPS25364.1"/>
    </source>
</evidence>
<dbReference type="InterPro" id="IPR013087">
    <property type="entry name" value="Znf_C2H2_type"/>
</dbReference>
<dbReference type="AlphaFoldDB" id="S7Z5I7"/>
<keyword evidence="5" id="KW-1185">Reference proteome</keyword>
<dbReference type="PROSITE" id="PS50157">
    <property type="entry name" value="ZINC_FINGER_C2H2_2"/>
    <property type="match status" value="1"/>
</dbReference>
<protein>
    <recommendedName>
        <fullName evidence="3">C2H2-type domain-containing protein</fullName>
    </recommendedName>
</protein>
<keyword evidence="1" id="KW-0863">Zinc-finger</keyword>
<name>S7Z5I7_PENO1</name>
<dbReference type="GO" id="GO:0008270">
    <property type="term" value="F:zinc ion binding"/>
    <property type="evidence" value="ECO:0007669"/>
    <property type="project" value="UniProtKB-KW"/>
</dbReference>
<reference evidence="4 5" key="1">
    <citation type="journal article" date="2013" name="PLoS ONE">
        <title>Genomic and secretomic analyses reveal unique features of the lignocellulolytic enzyme system of Penicillium decumbens.</title>
        <authorList>
            <person name="Liu G."/>
            <person name="Zhang L."/>
            <person name="Wei X."/>
            <person name="Zou G."/>
            <person name="Qin Y."/>
            <person name="Ma L."/>
            <person name="Li J."/>
            <person name="Zheng H."/>
            <person name="Wang S."/>
            <person name="Wang C."/>
            <person name="Xun L."/>
            <person name="Zhao G.-P."/>
            <person name="Zhou Z."/>
            <person name="Qu Y."/>
        </authorList>
    </citation>
    <scope>NUCLEOTIDE SEQUENCE [LARGE SCALE GENOMIC DNA]</scope>
    <source>
        <strain evidence="5">114-2 / CGMCC 5302</strain>
    </source>
</reference>
<dbReference type="SMART" id="SM00355">
    <property type="entry name" value="ZnF_C2H2"/>
    <property type="match status" value="2"/>
</dbReference>
<keyword evidence="1" id="KW-0479">Metal-binding</keyword>
<accession>S7Z5I7</accession>
<dbReference type="PhylomeDB" id="S7Z5I7"/>
<gene>
    <name evidence="4" type="ORF">PDE_00297</name>
</gene>
<feature type="compositionally biased region" description="Basic residues" evidence="2">
    <location>
        <begin position="141"/>
        <end position="150"/>
    </location>
</feature>
<organism evidence="4 5">
    <name type="scientific">Penicillium oxalicum (strain 114-2 / CGMCC 5302)</name>
    <name type="common">Penicillium decumbens</name>
    <dbReference type="NCBI Taxonomy" id="933388"/>
    <lineage>
        <taxon>Eukaryota</taxon>
        <taxon>Fungi</taxon>
        <taxon>Dikarya</taxon>
        <taxon>Ascomycota</taxon>
        <taxon>Pezizomycotina</taxon>
        <taxon>Eurotiomycetes</taxon>
        <taxon>Eurotiomycetidae</taxon>
        <taxon>Eurotiales</taxon>
        <taxon>Aspergillaceae</taxon>
        <taxon>Penicillium</taxon>
    </lineage>
</organism>
<sequence length="219" mass="24615">MASDQGFGFDWHPDITLNVDDQCLVSWLEPECLNHHRQQEPAYAPIPSMDARAHTGLPPDSMRVLENLQMPNEPQHASLADSDLSPSSSPRLDYGGHVQRSLHELSHSSGASTVTPGSSFMIHEYPEGDSASQSPTPRGGRPNRRQKKQAIGRSSQDHLNCQWQGCERKEPFCNKATLKRHRETQHISPGAYPCPEEGCGQIFNRKDNLLEHKRRLHDK</sequence>
<dbReference type="SUPFAM" id="SSF57667">
    <property type="entry name" value="beta-beta-alpha zinc fingers"/>
    <property type="match status" value="1"/>
</dbReference>